<organism evidence="2 3">
    <name type="scientific">Hymenobacter sedentarius</name>
    <dbReference type="NCBI Taxonomy" id="1411621"/>
    <lineage>
        <taxon>Bacteria</taxon>
        <taxon>Pseudomonadati</taxon>
        <taxon>Bacteroidota</taxon>
        <taxon>Cytophagia</taxon>
        <taxon>Cytophagales</taxon>
        <taxon>Hymenobacteraceae</taxon>
        <taxon>Hymenobacter</taxon>
    </lineage>
</organism>
<dbReference type="Proteomes" id="UP000059542">
    <property type="component" value="Chromosome"/>
</dbReference>
<dbReference type="STRING" id="1411621.AUC43_15395"/>
<dbReference type="KEGG" id="hyg:AUC43_15395"/>
<dbReference type="EMBL" id="CP013909">
    <property type="protein sequence ID" value="ALW86348.1"/>
    <property type="molecule type" value="Genomic_DNA"/>
</dbReference>
<accession>A0A0U4ADU4</accession>
<protein>
    <submittedName>
        <fullName evidence="2">Uncharacterized protein</fullName>
    </submittedName>
</protein>
<feature type="region of interest" description="Disordered" evidence="1">
    <location>
        <begin position="111"/>
        <end position="145"/>
    </location>
</feature>
<gene>
    <name evidence="2" type="ORF">AUC43_15395</name>
</gene>
<keyword evidence="3" id="KW-1185">Reference proteome</keyword>
<dbReference type="AlphaFoldDB" id="A0A0U4ADU4"/>
<reference evidence="2 3" key="1">
    <citation type="submission" date="2015-12" db="EMBL/GenBank/DDBJ databases">
        <authorList>
            <person name="Shamseldin A."/>
            <person name="Moawad H."/>
            <person name="Abd El-Rahim W.M."/>
            <person name="Sadowsky M.J."/>
        </authorList>
    </citation>
    <scope>NUCLEOTIDE SEQUENCE [LARGE SCALE GENOMIC DNA]</scope>
    <source>
        <strain evidence="2 3">DG5B</strain>
    </source>
</reference>
<evidence type="ECO:0000313" key="2">
    <source>
        <dbReference type="EMBL" id="ALW86348.1"/>
    </source>
</evidence>
<evidence type="ECO:0000256" key="1">
    <source>
        <dbReference type="SAM" id="MobiDB-lite"/>
    </source>
</evidence>
<sequence>MMSKKTTTAKVAAAIENAPEVEQNEVVDFASESNPTTEVPVASETVAEAKKRERNYSQSAINTADIERLTQLKVFVKEKLKVNVSNQRIISAALDCLGEHVESFLKGIAEDANSKQREKDQKAFEALRAKLETPTEPEASHTEAA</sequence>
<dbReference type="RefSeq" id="WP_068195578.1">
    <property type="nucleotide sequence ID" value="NZ_CP013909.1"/>
</dbReference>
<evidence type="ECO:0000313" key="3">
    <source>
        <dbReference type="Proteomes" id="UP000059542"/>
    </source>
</evidence>
<proteinExistence type="predicted"/>
<name>A0A0U4ADU4_9BACT</name>
<dbReference type="OrthoDB" id="9944517at2"/>